<reference evidence="1 2" key="1">
    <citation type="journal article" date="2008" name="Proc. Natl. Acad. Sci. U.S.A.">
        <title>Niche adaptation and genome expansion in the chlorophyll d-producing cyanobacterium Acaryochloris marina.</title>
        <authorList>
            <person name="Swingley W.D."/>
            <person name="Chen M."/>
            <person name="Cheung P.C."/>
            <person name="Conrad A.L."/>
            <person name="Dejesa L.C."/>
            <person name="Hao J."/>
            <person name="Honchak B.M."/>
            <person name="Karbach L.E."/>
            <person name="Kurdoglu A."/>
            <person name="Lahiri S."/>
            <person name="Mastrian S.D."/>
            <person name="Miyashita H."/>
            <person name="Page L."/>
            <person name="Ramakrishna P."/>
            <person name="Satoh S."/>
            <person name="Sattley W.M."/>
            <person name="Shimada Y."/>
            <person name="Taylor H.L."/>
            <person name="Tomo T."/>
            <person name="Tsuchiya T."/>
            <person name="Wang Z.T."/>
            <person name="Raymond J."/>
            <person name="Mimuro M."/>
            <person name="Blankenship R.E."/>
            <person name="Touchman J.W."/>
        </authorList>
    </citation>
    <scope>NUCLEOTIDE SEQUENCE [LARGE SCALE GENOMIC DNA]</scope>
    <source>
        <strain evidence="2">MBIC 11017</strain>
    </source>
</reference>
<dbReference type="AlphaFoldDB" id="B0C9J3"/>
<protein>
    <recommendedName>
        <fullName evidence="3">DUF11 domain-containing protein</fullName>
    </recommendedName>
</protein>
<dbReference type="NCBIfam" id="TIGR01451">
    <property type="entry name" value="B_ant_repeat"/>
    <property type="match status" value="1"/>
</dbReference>
<name>B0C9J3_ACAM1</name>
<dbReference type="Proteomes" id="UP000000268">
    <property type="component" value="Chromosome"/>
</dbReference>
<dbReference type="KEGG" id="amr:AM1_4023"/>
<keyword evidence="2" id="KW-1185">Reference proteome</keyword>
<evidence type="ECO:0000313" key="2">
    <source>
        <dbReference type="Proteomes" id="UP000000268"/>
    </source>
</evidence>
<dbReference type="eggNOG" id="COG4719">
    <property type="taxonomic scope" value="Bacteria"/>
</dbReference>
<sequence length="187" mass="20044">MMKRRLSIGLGILAVAAAVPFVSGTPVFANLQKAGTELVNKILQPEVKLVLSAEKKVTTTNANGEPEISWEAVEGNVTVRPGDVLRYTLLSENAGDKPASELKINQPIPNQTAYVLDSARANGATLTYSIDGGQTYSTQPMLEVTQPDGTVKLEPAPADAYTHVQWDYSESLKPMASVQAVYEVAVQ</sequence>
<proteinExistence type="predicted"/>
<dbReference type="STRING" id="329726.AM1_4023"/>
<evidence type="ECO:0000313" key="1">
    <source>
        <dbReference type="EMBL" id="ABW29006.1"/>
    </source>
</evidence>
<accession>B0C9J3</accession>
<organism evidence="1 2">
    <name type="scientific">Acaryochloris marina (strain MBIC 11017)</name>
    <dbReference type="NCBI Taxonomy" id="329726"/>
    <lineage>
        <taxon>Bacteria</taxon>
        <taxon>Bacillati</taxon>
        <taxon>Cyanobacteriota</taxon>
        <taxon>Cyanophyceae</taxon>
        <taxon>Acaryochloridales</taxon>
        <taxon>Acaryochloridaceae</taxon>
        <taxon>Acaryochloris</taxon>
    </lineage>
</organism>
<gene>
    <name evidence="1" type="ordered locus">AM1_4023</name>
</gene>
<dbReference type="EMBL" id="CP000828">
    <property type="protein sequence ID" value="ABW29006.1"/>
    <property type="molecule type" value="Genomic_DNA"/>
</dbReference>
<evidence type="ECO:0008006" key="3">
    <source>
        <dbReference type="Google" id="ProtNLM"/>
    </source>
</evidence>
<dbReference type="HOGENOM" id="CLU_110275_1_0_3"/>
<dbReference type="InterPro" id="IPR047589">
    <property type="entry name" value="DUF11_rpt"/>
</dbReference>